<dbReference type="CDD" id="cd03257">
    <property type="entry name" value="ABC_NikE_OppD_transporters"/>
    <property type="match status" value="1"/>
</dbReference>
<reference evidence="10 11" key="1">
    <citation type="submission" date="2016-10" db="EMBL/GenBank/DDBJ databases">
        <authorList>
            <person name="de Groot N.N."/>
        </authorList>
    </citation>
    <scope>NUCLEOTIDE SEQUENCE [LARGE SCALE GENOMIC DNA]</scope>
    <source>
        <strain evidence="11">P4-7,KCTC 19426,CECT 7604</strain>
    </source>
</reference>
<comment type="subcellular location">
    <subcellularLocation>
        <location evidence="1">Cell membrane</location>
        <topology evidence="1">Peripheral membrane protein</topology>
    </subcellularLocation>
</comment>
<proteinExistence type="inferred from homology"/>
<dbReference type="InterPro" id="IPR013563">
    <property type="entry name" value="Oligopep_ABC_C"/>
</dbReference>
<dbReference type="SUPFAM" id="SSF52540">
    <property type="entry name" value="P-loop containing nucleoside triphosphate hydrolases"/>
    <property type="match status" value="1"/>
</dbReference>
<dbReference type="PANTHER" id="PTHR43297">
    <property type="entry name" value="OLIGOPEPTIDE TRANSPORT ATP-BINDING PROTEIN APPD"/>
    <property type="match status" value="1"/>
</dbReference>
<organism evidence="10 11">
    <name type="scientific">Nakamurella panacisegetis</name>
    <dbReference type="NCBI Taxonomy" id="1090615"/>
    <lineage>
        <taxon>Bacteria</taxon>
        <taxon>Bacillati</taxon>
        <taxon>Actinomycetota</taxon>
        <taxon>Actinomycetes</taxon>
        <taxon>Nakamurellales</taxon>
        <taxon>Nakamurellaceae</taxon>
        <taxon>Nakamurella</taxon>
    </lineage>
</organism>
<dbReference type="PROSITE" id="PS00211">
    <property type="entry name" value="ABC_TRANSPORTER_1"/>
    <property type="match status" value="1"/>
</dbReference>
<evidence type="ECO:0000313" key="10">
    <source>
        <dbReference type="EMBL" id="SDP26421.1"/>
    </source>
</evidence>
<dbReference type="RefSeq" id="WP_090478084.1">
    <property type="nucleotide sequence ID" value="NZ_LT629710.1"/>
</dbReference>
<dbReference type="InterPro" id="IPR003439">
    <property type="entry name" value="ABC_transporter-like_ATP-bd"/>
</dbReference>
<evidence type="ECO:0000256" key="2">
    <source>
        <dbReference type="ARBA" id="ARBA00005417"/>
    </source>
</evidence>
<keyword evidence="11" id="KW-1185">Reference proteome</keyword>
<evidence type="ECO:0000313" key="11">
    <source>
        <dbReference type="Proteomes" id="UP000198741"/>
    </source>
</evidence>
<evidence type="ECO:0000259" key="9">
    <source>
        <dbReference type="PROSITE" id="PS50893"/>
    </source>
</evidence>
<dbReference type="OrthoDB" id="3677453at2"/>
<dbReference type="EMBL" id="LT629710">
    <property type="protein sequence ID" value="SDP26421.1"/>
    <property type="molecule type" value="Genomic_DNA"/>
</dbReference>
<feature type="region of interest" description="Disordered" evidence="8">
    <location>
        <begin position="316"/>
        <end position="338"/>
    </location>
</feature>
<dbReference type="FunFam" id="3.40.50.300:FF:000016">
    <property type="entry name" value="Oligopeptide ABC transporter ATP-binding component"/>
    <property type="match status" value="1"/>
</dbReference>
<evidence type="ECO:0000256" key="6">
    <source>
        <dbReference type="ARBA" id="ARBA00022840"/>
    </source>
</evidence>
<sequence>MGGVDNSDPAVEPALTVRGLSVDFGSGESRLRAVREVDLIVQRGELVALLGESGSGKSVTARAVMGLTAPGQTVRASEMRLGGTDLLRASARARRSLRGQRMSLVMQDALSALNPVLSIGDQLGELFRVHEHSSRRSARRRAVELLSAVGISDPDRRVDEYPHQFSGGMRQRILIAMAIALQPDLLIADEPTTALDVTVQAQILELLDRLRVEFGMGVLLITHDLGVVSEVADRLAVMYAGRIVETGPAAEVLDRPRHPYTQALLRSVPQAGDRGRELLTIPGSPPSPAQVPVGCAFHPRCTMAIERCRQERPLLADSEPGRTSACHRSEELADVAAH</sequence>
<dbReference type="Pfam" id="PF08352">
    <property type="entry name" value="oligo_HPY"/>
    <property type="match status" value="1"/>
</dbReference>
<dbReference type="GO" id="GO:0015833">
    <property type="term" value="P:peptide transport"/>
    <property type="evidence" value="ECO:0007669"/>
    <property type="project" value="InterPro"/>
</dbReference>
<dbReference type="SMART" id="SM00382">
    <property type="entry name" value="AAA"/>
    <property type="match status" value="1"/>
</dbReference>
<keyword evidence="7" id="KW-0472">Membrane</keyword>
<feature type="domain" description="ABC transporter" evidence="9">
    <location>
        <begin position="17"/>
        <end position="265"/>
    </location>
</feature>
<dbReference type="NCBIfam" id="TIGR01727">
    <property type="entry name" value="oligo_HPY"/>
    <property type="match status" value="1"/>
</dbReference>
<dbReference type="InterPro" id="IPR017871">
    <property type="entry name" value="ABC_transporter-like_CS"/>
</dbReference>
<name>A0A1H0RAH0_9ACTN</name>
<accession>A0A1H0RAH0</accession>
<keyword evidence="5" id="KW-0547">Nucleotide-binding</keyword>
<evidence type="ECO:0000256" key="1">
    <source>
        <dbReference type="ARBA" id="ARBA00004202"/>
    </source>
</evidence>
<dbReference type="PANTHER" id="PTHR43297:SF2">
    <property type="entry name" value="DIPEPTIDE TRANSPORT ATP-BINDING PROTEIN DPPD"/>
    <property type="match status" value="1"/>
</dbReference>
<dbReference type="InterPro" id="IPR003593">
    <property type="entry name" value="AAA+_ATPase"/>
</dbReference>
<evidence type="ECO:0000256" key="7">
    <source>
        <dbReference type="ARBA" id="ARBA00023136"/>
    </source>
</evidence>
<dbReference type="Gene3D" id="3.40.50.300">
    <property type="entry name" value="P-loop containing nucleotide triphosphate hydrolases"/>
    <property type="match status" value="1"/>
</dbReference>
<keyword evidence="6 10" id="KW-0067">ATP-binding</keyword>
<dbReference type="InterPro" id="IPR050388">
    <property type="entry name" value="ABC_Ni/Peptide_Import"/>
</dbReference>
<dbReference type="PROSITE" id="PS50893">
    <property type="entry name" value="ABC_TRANSPORTER_2"/>
    <property type="match status" value="1"/>
</dbReference>
<dbReference type="Pfam" id="PF00005">
    <property type="entry name" value="ABC_tran"/>
    <property type="match status" value="1"/>
</dbReference>
<feature type="compositionally biased region" description="Basic and acidic residues" evidence="8">
    <location>
        <begin position="327"/>
        <end position="338"/>
    </location>
</feature>
<comment type="similarity">
    <text evidence="2">Belongs to the ABC transporter superfamily.</text>
</comment>
<protein>
    <submittedName>
        <fullName evidence="10">Oligopeptide transport system ATP-binding protein</fullName>
    </submittedName>
</protein>
<dbReference type="GO" id="GO:0005524">
    <property type="term" value="F:ATP binding"/>
    <property type="evidence" value="ECO:0007669"/>
    <property type="project" value="UniProtKB-KW"/>
</dbReference>
<dbReference type="InterPro" id="IPR027417">
    <property type="entry name" value="P-loop_NTPase"/>
</dbReference>
<keyword evidence="3" id="KW-0813">Transport</keyword>
<dbReference type="GO" id="GO:0005886">
    <property type="term" value="C:plasma membrane"/>
    <property type="evidence" value="ECO:0007669"/>
    <property type="project" value="UniProtKB-SubCell"/>
</dbReference>
<evidence type="ECO:0000256" key="3">
    <source>
        <dbReference type="ARBA" id="ARBA00022448"/>
    </source>
</evidence>
<evidence type="ECO:0000256" key="8">
    <source>
        <dbReference type="SAM" id="MobiDB-lite"/>
    </source>
</evidence>
<dbReference type="AlphaFoldDB" id="A0A1H0RAH0"/>
<dbReference type="GO" id="GO:0016887">
    <property type="term" value="F:ATP hydrolysis activity"/>
    <property type="evidence" value="ECO:0007669"/>
    <property type="project" value="InterPro"/>
</dbReference>
<dbReference type="Proteomes" id="UP000198741">
    <property type="component" value="Chromosome I"/>
</dbReference>
<keyword evidence="4" id="KW-1003">Cell membrane</keyword>
<dbReference type="STRING" id="1090615.SAMN04515671_3470"/>
<gene>
    <name evidence="10" type="ORF">SAMN04515671_3470</name>
</gene>
<evidence type="ECO:0000256" key="4">
    <source>
        <dbReference type="ARBA" id="ARBA00022475"/>
    </source>
</evidence>
<evidence type="ECO:0000256" key="5">
    <source>
        <dbReference type="ARBA" id="ARBA00022741"/>
    </source>
</evidence>